<dbReference type="InterPro" id="IPR018060">
    <property type="entry name" value="HTH_AraC"/>
</dbReference>
<evidence type="ECO:0000313" key="6">
    <source>
        <dbReference type="Proteomes" id="UP000753802"/>
    </source>
</evidence>
<name>A0ABW9ZY13_9BACT</name>
<dbReference type="PANTHER" id="PTHR43280">
    <property type="entry name" value="ARAC-FAMILY TRANSCRIPTIONAL REGULATOR"/>
    <property type="match status" value="1"/>
</dbReference>
<keyword evidence="6" id="KW-1185">Reference proteome</keyword>
<protein>
    <submittedName>
        <fullName evidence="5">AraC family transcriptional regulator</fullName>
    </submittedName>
</protein>
<dbReference type="RefSeq" id="WP_161819689.1">
    <property type="nucleotide sequence ID" value="NZ_JAACJS010000015.1"/>
</dbReference>
<keyword evidence="1" id="KW-0805">Transcription regulation</keyword>
<dbReference type="PANTHER" id="PTHR43280:SF32">
    <property type="entry name" value="TRANSCRIPTIONAL REGULATORY PROTEIN"/>
    <property type="match status" value="1"/>
</dbReference>
<evidence type="ECO:0000256" key="2">
    <source>
        <dbReference type="ARBA" id="ARBA00023125"/>
    </source>
</evidence>
<comment type="caution">
    <text evidence="5">The sequence shown here is derived from an EMBL/GenBank/DDBJ whole genome shotgun (WGS) entry which is preliminary data.</text>
</comment>
<dbReference type="EMBL" id="JAACJS010000015">
    <property type="protein sequence ID" value="NCI51405.1"/>
    <property type="molecule type" value="Genomic_DNA"/>
</dbReference>
<evidence type="ECO:0000259" key="4">
    <source>
        <dbReference type="PROSITE" id="PS01124"/>
    </source>
</evidence>
<dbReference type="InterPro" id="IPR009057">
    <property type="entry name" value="Homeodomain-like_sf"/>
</dbReference>
<accession>A0ABW9ZY13</accession>
<dbReference type="SMART" id="SM00342">
    <property type="entry name" value="HTH_ARAC"/>
    <property type="match status" value="1"/>
</dbReference>
<evidence type="ECO:0000256" key="3">
    <source>
        <dbReference type="ARBA" id="ARBA00023163"/>
    </source>
</evidence>
<dbReference type="Gene3D" id="1.10.10.60">
    <property type="entry name" value="Homeodomain-like"/>
    <property type="match status" value="1"/>
</dbReference>
<dbReference type="Pfam" id="PF12833">
    <property type="entry name" value="HTH_18"/>
    <property type="match status" value="1"/>
</dbReference>
<dbReference type="SUPFAM" id="SSF46689">
    <property type="entry name" value="Homeodomain-like"/>
    <property type="match status" value="1"/>
</dbReference>
<proteinExistence type="predicted"/>
<gene>
    <name evidence="5" type="ORF">GWC95_15860</name>
</gene>
<dbReference type="InterPro" id="IPR020449">
    <property type="entry name" value="Tscrpt_reg_AraC-type_HTH"/>
</dbReference>
<dbReference type="Proteomes" id="UP000753802">
    <property type="component" value="Unassembled WGS sequence"/>
</dbReference>
<evidence type="ECO:0000256" key="1">
    <source>
        <dbReference type="ARBA" id="ARBA00023015"/>
    </source>
</evidence>
<keyword evidence="2" id="KW-0238">DNA-binding</keyword>
<reference evidence="5 6" key="1">
    <citation type="submission" date="2020-01" db="EMBL/GenBank/DDBJ databases">
        <title>Genome analysis.</title>
        <authorList>
            <person name="Wu S."/>
            <person name="Wang G."/>
        </authorList>
    </citation>
    <scope>NUCLEOTIDE SEQUENCE [LARGE SCALE GENOMIC DNA]</scope>
    <source>
        <strain evidence="5 6">SYL130</strain>
    </source>
</reference>
<feature type="domain" description="HTH araC/xylS-type" evidence="4">
    <location>
        <begin position="181"/>
        <end position="290"/>
    </location>
</feature>
<sequence>MKPKHDAEIPGVNMSELRLKGFRAHVLTNPPDLPVSLGRRDFYKMGLVTGDMMISYGDQVIETDGPVLFFINPKIPHGVLHRSKKRTGYSCLFTQSFFVGRERTALLKNSPLVRIGDPPHIALNHEQADFMAGIFKKIVSVCAGDYAHKAELVRSCIELILRESIRIQPPKDVPDFKNGSSRITHLFFDLLERQFPIERAGETLALRSAHDFAAALSVHVNYLNRAVKEITGKPTSVHIAERIVAEAKALLLYTDCTIAEIADALGFEYTTYFNNYFKRVTGATPTSFRK</sequence>
<evidence type="ECO:0000313" key="5">
    <source>
        <dbReference type="EMBL" id="NCI51405.1"/>
    </source>
</evidence>
<organism evidence="5 6">
    <name type="scientific">Sediminibacterium roseum</name>
    <dbReference type="NCBI Taxonomy" id="1978412"/>
    <lineage>
        <taxon>Bacteria</taxon>
        <taxon>Pseudomonadati</taxon>
        <taxon>Bacteroidota</taxon>
        <taxon>Chitinophagia</taxon>
        <taxon>Chitinophagales</taxon>
        <taxon>Chitinophagaceae</taxon>
        <taxon>Sediminibacterium</taxon>
    </lineage>
</organism>
<keyword evidence="3" id="KW-0804">Transcription</keyword>
<dbReference type="PRINTS" id="PR00032">
    <property type="entry name" value="HTHARAC"/>
</dbReference>
<dbReference type="PROSITE" id="PS01124">
    <property type="entry name" value="HTH_ARAC_FAMILY_2"/>
    <property type="match status" value="1"/>
</dbReference>